<evidence type="ECO:0000313" key="1">
    <source>
        <dbReference type="EMBL" id="OOQ58022.1"/>
    </source>
</evidence>
<evidence type="ECO:0000313" key="2">
    <source>
        <dbReference type="Proteomes" id="UP000189739"/>
    </source>
</evidence>
<dbReference type="Proteomes" id="UP000189739">
    <property type="component" value="Unassembled WGS sequence"/>
</dbReference>
<keyword evidence="2" id="KW-1185">Reference proteome</keyword>
<accession>A0A1S9PAN2</accession>
<proteinExistence type="predicted"/>
<gene>
    <name evidence="1" type="ORF">BC343_10180</name>
</gene>
<organism evidence="1 2">
    <name type="scientific">Mucilaginibacter pedocola</name>
    <dbReference type="NCBI Taxonomy" id="1792845"/>
    <lineage>
        <taxon>Bacteria</taxon>
        <taxon>Pseudomonadati</taxon>
        <taxon>Bacteroidota</taxon>
        <taxon>Sphingobacteriia</taxon>
        <taxon>Sphingobacteriales</taxon>
        <taxon>Sphingobacteriaceae</taxon>
        <taxon>Mucilaginibacter</taxon>
    </lineage>
</organism>
<dbReference type="EMBL" id="MBTF01000034">
    <property type="protein sequence ID" value="OOQ58022.1"/>
    <property type="molecule type" value="Genomic_DNA"/>
</dbReference>
<reference evidence="1 2" key="1">
    <citation type="submission" date="2016-07" db="EMBL/GenBank/DDBJ databases">
        <title>Genomic analysis of zinc-resistant bacterium Mucilaginibacter pedocola TBZ30.</title>
        <authorList>
            <person name="Huang J."/>
            <person name="Tang J."/>
        </authorList>
    </citation>
    <scope>NUCLEOTIDE SEQUENCE [LARGE SCALE GENOMIC DNA]</scope>
    <source>
        <strain evidence="1 2">TBZ30</strain>
    </source>
</reference>
<sequence>MYLQALKEPIIYADKTNKEIYRFTWLRTFHNPIAIRIEKDGSNYKLYWSVCDGKGGYDPGKLVVAKSRNLNKQNWDNFLKKVSIAGFWTMRTDKDFFATDGSQWILEGKVNTKYNVVEGWSPSASTGFYKCCDYLITLIDLKIKPDDKY</sequence>
<name>A0A1S9PAN2_9SPHI</name>
<dbReference type="AlphaFoldDB" id="A0A1S9PAN2"/>
<comment type="caution">
    <text evidence="1">The sequence shown here is derived from an EMBL/GenBank/DDBJ whole genome shotgun (WGS) entry which is preliminary data.</text>
</comment>
<protein>
    <submittedName>
        <fullName evidence="1">Uncharacterized protein</fullName>
    </submittedName>
</protein>